<gene>
    <name evidence="1" type="ORF">OJAV_G00016070</name>
</gene>
<proteinExistence type="predicted"/>
<dbReference type="EMBL" id="CM012438">
    <property type="protein sequence ID" value="RVE75365.1"/>
    <property type="molecule type" value="Genomic_DNA"/>
</dbReference>
<evidence type="ECO:0000313" key="1">
    <source>
        <dbReference type="EMBL" id="RVE75365.1"/>
    </source>
</evidence>
<evidence type="ECO:0000313" key="2">
    <source>
        <dbReference type="Proteomes" id="UP000283210"/>
    </source>
</evidence>
<dbReference type="AlphaFoldDB" id="A0A3S2MGD9"/>
<dbReference type="Proteomes" id="UP000283210">
    <property type="component" value="Chromosome 2"/>
</dbReference>
<name>A0A3S2MGD9_ORYJA</name>
<protein>
    <submittedName>
        <fullName evidence="1">Uncharacterized protein</fullName>
    </submittedName>
</protein>
<reference evidence="1 2" key="1">
    <citation type="submission" date="2018-11" db="EMBL/GenBank/DDBJ databases">
        <authorList>
            <person name="Lopez-Roques C."/>
            <person name="Donnadieu C."/>
            <person name="Bouchez O."/>
            <person name="Klopp C."/>
            <person name="Cabau C."/>
            <person name="Zahm M."/>
        </authorList>
    </citation>
    <scope>NUCLEOTIDE SEQUENCE [LARGE SCALE GENOMIC DNA]</scope>
    <source>
        <strain evidence="1">RS831</strain>
        <tissue evidence="1">Whole body</tissue>
    </source>
</reference>
<organism evidence="1 2">
    <name type="scientific">Oryzias javanicus</name>
    <name type="common">Javanese ricefish</name>
    <name type="synonym">Aplocheilus javanicus</name>
    <dbReference type="NCBI Taxonomy" id="123683"/>
    <lineage>
        <taxon>Eukaryota</taxon>
        <taxon>Metazoa</taxon>
        <taxon>Chordata</taxon>
        <taxon>Craniata</taxon>
        <taxon>Vertebrata</taxon>
        <taxon>Euteleostomi</taxon>
        <taxon>Actinopterygii</taxon>
        <taxon>Neopterygii</taxon>
        <taxon>Teleostei</taxon>
        <taxon>Neoteleostei</taxon>
        <taxon>Acanthomorphata</taxon>
        <taxon>Ovalentaria</taxon>
        <taxon>Atherinomorphae</taxon>
        <taxon>Beloniformes</taxon>
        <taxon>Adrianichthyidae</taxon>
        <taxon>Oryziinae</taxon>
        <taxon>Oryzias</taxon>
    </lineage>
</organism>
<sequence length="84" mass="9099">MRGDDGGVSESAAVSASAAAVLSASHRVEREREVHRQLPISFSASLSTSFLTLSVDDGILIMWKTAERLFWISLTLRPVPPGLF</sequence>
<reference evidence="1 2" key="2">
    <citation type="submission" date="2019-01" db="EMBL/GenBank/DDBJ databases">
        <title>A chromosome length genome reference of the Java medaka (oryzias javanicus).</title>
        <authorList>
            <person name="Herpin A."/>
            <person name="Takehana Y."/>
            <person name="Naruse K."/>
            <person name="Ansai S."/>
            <person name="Kawaguchi M."/>
        </authorList>
    </citation>
    <scope>NUCLEOTIDE SEQUENCE [LARGE SCALE GENOMIC DNA]</scope>
    <source>
        <strain evidence="1">RS831</strain>
        <tissue evidence="1">Whole body</tissue>
    </source>
</reference>
<accession>A0A3S2MGD9</accession>
<keyword evidence="2" id="KW-1185">Reference proteome</keyword>